<dbReference type="InterPro" id="IPR036397">
    <property type="entry name" value="RNaseH_sf"/>
</dbReference>
<dbReference type="Proteomes" id="UP000436006">
    <property type="component" value="Unassembled WGS sequence"/>
</dbReference>
<dbReference type="SUPFAM" id="SSF53098">
    <property type="entry name" value="Ribonuclease H-like"/>
    <property type="match status" value="1"/>
</dbReference>
<evidence type="ECO:0000313" key="2">
    <source>
        <dbReference type="EMBL" id="MVM33981.1"/>
    </source>
</evidence>
<sequence>MGFNRANPPLRRTVQNAFIERFTGSFRREILNAYLFRNLAQVREVIEDWLKVYNTERPHQALGFMTPVEFKQAG</sequence>
<keyword evidence="3" id="KW-1185">Reference proteome</keyword>
<dbReference type="PANTHER" id="PTHR47515">
    <property type="entry name" value="LOW CALCIUM RESPONSE LOCUS PROTEIN T"/>
    <property type="match status" value="1"/>
</dbReference>
<dbReference type="EMBL" id="WPIN01000013">
    <property type="protein sequence ID" value="MVM33981.1"/>
    <property type="molecule type" value="Genomic_DNA"/>
</dbReference>
<dbReference type="Gene3D" id="3.30.420.10">
    <property type="entry name" value="Ribonuclease H-like superfamily/Ribonuclease H"/>
    <property type="match status" value="1"/>
</dbReference>
<proteinExistence type="predicted"/>
<dbReference type="GO" id="GO:0003676">
    <property type="term" value="F:nucleic acid binding"/>
    <property type="evidence" value="ECO:0007669"/>
    <property type="project" value="InterPro"/>
</dbReference>
<protein>
    <submittedName>
        <fullName evidence="2">Transposase</fullName>
    </submittedName>
</protein>
<dbReference type="InterPro" id="IPR012337">
    <property type="entry name" value="RNaseH-like_sf"/>
</dbReference>
<dbReference type="AlphaFoldDB" id="A0A7K1SJJ2"/>
<dbReference type="Pfam" id="PF13683">
    <property type="entry name" value="rve_3"/>
    <property type="match status" value="1"/>
</dbReference>
<feature type="domain" description="Integrase catalytic" evidence="1">
    <location>
        <begin position="1"/>
        <end position="74"/>
    </location>
</feature>
<gene>
    <name evidence="2" type="ORF">GO755_28355</name>
</gene>
<evidence type="ECO:0000259" key="1">
    <source>
        <dbReference type="PROSITE" id="PS50994"/>
    </source>
</evidence>
<dbReference type="PROSITE" id="PS50994">
    <property type="entry name" value="INTEGRASE"/>
    <property type="match status" value="1"/>
</dbReference>
<reference evidence="2 3" key="1">
    <citation type="submission" date="2019-12" db="EMBL/GenBank/DDBJ databases">
        <title>Spirosoma sp. HMF4905 genome sequencing and assembly.</title>
        <authorList>
            <person name="Kang H."/>
            <person name="Cha I."/>
            <person name="Kim H."/>
            <person name="Joh K."/>
        </authorList>
    </citation>
    <scope>NUCLEOTIDE SEQUENCE [LARGE SCALE GENOMIC DNA]</scope>
    <source>
        <strain evidence="2 3">HMF4905</strain>
    </source>
</reference>
<dbReference type="GO" id="GO:0015074">
    <property type="term" value="P:DNA integration"/>
    <property type="evidence" value="ECO:0007669"/>
    <property type="project" value="InterPro"/>
</dbReference>
<evidence type="ECO:0000313" key="3">
    <source>
        <dbReference type="Proteomes" id="UP000436006"/>
    </source>
</evidence>
<comment type="caution">
    <text evidence="2">The sequence shown here is derived from an EMBL/GenBank/DDBJ whole genome shotgun (WGS) entry which is preliminary data.</text>
</comment>
<accession>A0A7K1SJJ2</accession>
<dbReference type="PANTHER" id="PTHR47515:SF2">
    <property type="entry name" value="INTEGRASE CORE DOMAIN PROTEIN"/>
    <property type="match status" value="1"/>
</dbReference>
<organism evidence="2 3">
    <name type="scientific">Spirosoma arboris</name>
    <dbReference type="NCBI Taxonomy" id="2682092"/>
    <lineage>
        <taxon>Bacteria</taxon>
        <taxon>Pseudomonadati</taxon>
        <taxon>Bacteroidota</taxon>
        <taxon>Cytophagia</taxon>
        <taxon>Cytophagales</taxon>
        <taxon>Cytophagaceae</taxon>
        <taxon>Spirosoma</taxon>
    </lineage>
</organism>
<name>A0A7K1SJJ2_9BACT</name>
<dbReference type="InterPro" id="IPR001584">
    <property type="entry name" value="Integrase_cat-core"/>
</dbReference>